<dbReference type="Proteomes" id="UP001152797">
    <property type="component" value="Unassembled WGS sequence"/>
</dbReference>
<protein>
    <submittedName>
        <fullName evidence="5">Multiple RNA-binding domain-containing protein 1</fullName>
    </submittedName>
</protein>
<gene>
    <name evidence="3" type="ORF">C1SCF055_LOCUS35820</name>
</gene>
<evidence type="ECO:0000256" key="2">
    <source>
        <dbReference type="SAM" id="Phobius"/>
    </source>
</evidence>
<feature type="transmembrane region" description="Helical" evidence="2">
    <location>
        <begin position="199"/>
        <end position="219"/>
    </location>
</feature>
<dbReference type="AlphaFoldDB" id="A0A9P1GE25"/>
<proteinExistence type="predicted"/>
<reference evidence="3" key="1">
    <citation type="submission" date="2022-10" db="EMBL/GenBank/DDBJ databases">
        <authorList>
            <person name="Chen Y."/>
            <person name="Dougan E. K."/>
            <person name="Chan C."/>
            <person name="Rhodes N."/>
            <person name="Thang M."/>
        </authorList>
    </citation>
    <scope>NUCLEOTIDE SEQUENCE</scope>
</reference>
<dbReference type="EMBL" id="CAMXCT010004857">
    <property type="protein sequence ID" value="CAI4010556.1"/>
    <property type="molecule type" value="Genomic_DNA"/>
</dbReference>
<accession>A0A9P1GE25</accession>
<dbReference type="EMBL" id="CAMXCT030004857">
    <property type="protein sequence ID" value="CAL4797868.1"/>
    <property type="molecule type" value="Genomic_DNA"/>
</dbReference>
<keyword evidence="2" id="KW-0472">Membrane</keyword>
<dbReference type="InterPro" id="IPR011990">
    <property type="entry name" value="TPR-like_helical_dom_sf"/>
</dbReference>
<feature type="transmembrane region" description="Helical" evidence="2">
    <location>
        <begin position="169"/>
        <end position="187"/>
    </location>
</feature>
<dbReference type="SUPFAM" id="SSF48452">
    <property type="entry name" value="TPR-like"/>
    <property type="match status" value="1"/>
</dbReference>
<evidence type="ECO:0000313" key="6">
    <source>
        <dbReference type="Proteomes" id="UP001152797"/>
    </source>
</evidence>
<reference evidence="4" key="2">
    <citation type="submission" date="2024-04" db="EMBL/GenBank/DDBJ databases">
        <authorList>
            <person name="Chen Y."/>
            <person name="Shah S."/>
            <person name="Dougan E. K."/>
            <person name="Thang M."/>
            <person name="Chan C."/>
        </authorList>
    </citation>
    <scope>NUCLEOTIDE SEQUENCE [LARGE SCALE GENOMIC DNA]</scope>
</reference>
<keyword evidence="1" id="KW-0802">TPR repeat</keyword>
<comment type="caution">
    <text evidence="3">The sequence shown here is derived from an EMBL/GenBank/DDBJ whole genome shotgun (WGS) entry which is preliminary data.</text>
</comment>
<feature type="repeat" description="TPR" evidence="1">
    <location>
        <begin position="7"/>
        <end position="40"/>
    </location>
</feature>
<keyword evidence="2" id="KW-1133">Transmembrane helix</keyword>
<evidence type="ECO:0000313" key="5">
    <source>
        <dbReference type="EMBL" id="CAL4797868.1"/>
    </source>
</evidence>
<keyword evidence="2" id="KW-0812">Transmembrane</keyword>
<feature type="transmembrane region" description="Helical" evidence="2">
    <location>
        <begin position="139"/>
        <end position="157"/>
    </location>
</feature>
<dbReference type="EMBL" id="CAMXCT020004857">
    <property type="protein sequence ID" value="CAL1163931.1"/>
    <property type="molecule type" value="Genomic_DNA"/>
</dbReference>
<organism evidence="3">
    <name type="scientific">Cladocopium goreaui</name>
    <dbReference type="NCBI Taxonomy" id="2562237"/>
    <lineage>
        <taxon>Eukaryota</taxon>
        <taxon>Sar</taxon>
        <taxon>Alveolata</taxon>
        <taxon>Dinophyceae</taxon>
        <taxon>Suessiales</taxon>
        <taxon>Symbiodiniaceae</taxon>
        <taxon>Cladocopium</taxon>
    </lineage>
</organism>
<sequence length="239" mass="27787">MDCAVSATDFYQIGLGHLHRGDLRAAYEEFREATRIDPTNFEIWQKYEETYREVEGDIEIQHRNRTPIETETWERGKAPRHFTLKVTRSASLFEEVGEDVDDSHARAVFLRGGSLFTDWKPEEQAAEDNLEMVTRSPRLYFSVLLAWLGTFLLVIYHLRARVPDKEMPVWEICLWILLALAALVYIVRRHRQQPFRVSASDVIKILCVLVVFVCTLYHISQQSMPKVQHTTSAPKLHGE</sequence>
<dbReference type="OrthoDB" id="444017at2759"/>
<evidence type="ECO:0000256" key="1">
    <source>
        <dbReference type="PROSITE-ProRule" id="PRU00339"/>
    </source>
</evidence>
<evidence type="ECO:0000313" key="3">
    <source>
        <dbReference type="EMBL" id="CAI4010556.1"/>
    </source>
</evidence>
<evidence type="ECO:0000313" key="4">
    <source>
        <dbReference type="EMBL" id="CAL1163931.1"/>
    </source>
</evidence>
<keyword evidence="6" id="KW-1185">Reference proteome</keyword>
<name>A0A9P1GE25_9DINO</name>
<dbReference type="InterPro" id="IPR019734">
    <property type="entry name" value="TPR_rpt"/>
</dbReference>
<dbReference type="PROSITE" id="PS50005">
    <property type="entry name" value="TPR"/>
    <property type="match status" value="1"/>
</dbReference>